<dbReference type="EMBL" id="MCFK01010800">
    <property type="protein sequence ID" value="RKF53174.1"/>
    <property type="molecule type" value="Genomic_DNA"/>
</dbReference>
<accession>A0A420H6W1</accession>
<proteinExistence type="predicted"/>
<gene>
    <name evidence="1" type="ORF">OnM2_108034</name>
</gene>
<protein>
    <submittedName>
        <fullName evidence="1">Uncharacterized protein</fullName>
    </submittedName>
</protein>
<name>A0A420H6W1_9PEZI</name>
<dbReference type="Proteomes" id="UP000286134">
    <property type="component" value="Unassembled WGS sequence"/>
</dbReference>
<dbReference type="AlphaFoldDB" id="A0A420H6W1"/>
<keyword evidence="2" id="KW-1185">Reference proteome</keyword>
<organism evidence="1 2">
    <name type="scientific">Erysiphe neolycopersici</name>
    <dbReference type="NCBI Taxonomy" id="212602"/>
    <lineage>
        <taxon>Eukaryota</taxon>
        <taxon>Fungi</taxon>
        <taxon>Dikarya</taxon>
        <taxon>Ascomycota</taxon>
        <taxon>Pezizomycotina</taxon>
        <taxon>Leotiomycetes</taxon>
        <taxon>Erysiphales</taxon>
        <taxon>Erysiphaceae</taxon>
        <taxon>Erysiphe</taxon>
    </lineage>
</organism>
<evidence type="ECO:0000313" key="1">
    <source>
        <dbReference type="EMBL" id="RKF53174.1"/>
    </source>
</evidence>
<sequence length="118" mass="13139">MSIQVPISTIGKTARTALTVMAKQRHVIPSHSRAMINFTTTKGDVVNLPDHDMIFEPRQQDNLVSFTQLVSGKCEALIMENSTNQFVVVPENQKLGEITDYNAEATTVVDYNDAYHLS</sequence>
<comment type="caution">
    <text evidence="1">The sequence shown here is derived from an EMBL/GenBank/DDBJ whole genome shotgun (WGS) entry which is preliminary data.</text>
</comment>
<dbReference type="OrthoDB" id="10373333at2759"/>
<evidence type="ECO:0000313" key="2">
    <source>
        <dbReference type="Proteomes" id="UP000286134"/>
    </source>
</evidence>
<reference evidence="1 2" key="1">
    <citation type="journal article" date="2018" name="BMC Genomics">
        <title>Comparative genome analyses reveal sequence features reflecting distinct modes of host-adaptation between dicot and monocot powdery mildew.</title>
        <authorList>
            <person name="Wu Y."/>
            <person name="Ma X."/>
            <person name="Pan Z."/>
            <person name="Kale S.D."/>
            <person name="Song Y."/>
            <person name="King H."/>
            <person name="Zhang Q."/>
            <person name="Presley C."/>
            <person name="Deng X."/>
            <person name="Wei C.I."/>
            <person name="Xiao S."/>
        </authorList>
    </citation>
    <scope>NUCLEOTIDE SEQUENCE [LARGE SCALE GENOMIC DNA]</scope>
    <source>
        <strain evidence="1">UMSG2</strain>
    </source>
</reference>